<dbReference type="AlphaFoldDB" id="A0A199UZH3"/>
<dbReference type="PANTHER" id="PTHR24058:SF124">
    <property type="entry name" value="PROTEIN KINASE SUPERFAMILY PROTEIN"/>
    <property type="match status" value="1"/>
</dbReference>
<feature type="region of interest" description="Disordered" evidence="7">
    <location>
        <begin position="411"/>
        <end position="465"/>
    </location>
</feature>
<evidence type="ECO:0000256" key="4">
    <source>
        <dbReference type="ARBA" id="ARBA00022777"/>
    </source>
</evidence>
<dbReference type="SUPFAM" id="SSF56112">
    <property type="entry name" value="Protein kinase-like (PK-like)"/>
    <property type="match status" value="1"/>
</dbReference>
<feature type="coiled-coil region" evidence="6">
    <location>
        <begin position="680"/>
        <end position="710"/>
    </location>
</feature>
<feature type="compositionally biased region" description="Low complexity" evidence="7">
    <location>
        <begin position="101"/>
        <end position="115"/>
    </location>
</feature>
<dbReference type="PROSITE" id="PS50011">
    <property type="entry name" value="PROTEIN_KINASE_DOM"/>
    <property type="match status" value="1"/>
</dbReference>
<keyword evidence="2" id="KW-0808">Transferase</keyword>
<dbReference type="FunFam" id="3.30.200.20:FF:000216">
    <property type="entry name" value="Putative serine/threonine-protein kinase dyrk2"/>
    <property type="match status" value="1"/>
</dbReference>
<dbReference type="SMART" id="SM00220">
    <property type="entry name" value="S_TKc"/>
    <property type="match status" value="1"/>
</dbReference>
<evidence type="ECO:0000256" key="7">
    <source>
        <dbReference type="SAM" id="MobiDB-lite"/>
    </source>
</evidence>
<dbReference type="PANTHER" id="PTHR24058">
    <property type="entry name" value="DUAL SPECIFICITY PROTEIN KINASE"/>
    <property type="match status" value="1"/>
</dbReference>
<dbReference type="InterPro" id="IPR000719">
    <property type="entry name" value="Prot_kinase_dom"/>
</dbReference>
<keyword evidence="4 9" id="KW-0418">Kinase</keyword>
<feature type="compositionally biased region" description="Basic and acidic residues" evidence="7">
    <location>
        <begin position="251"/>
        <end position="272"/>
    </location>
</feature>
<evidence type="ECO:0000313" key="9">
    <source>
        <dbReference type="EMBL" id="OAY70031.1"/>
    </source>
</evidence>
<reference evidence="9 10" key="1">
    <citation type="journal article" date="2016" name="DNA Res.">
        <title>The draft genome of MD-2 pineapple using hybrid error correction of long reads.</title>
        <authorList>
            <person name="Redwan R.M."/>
            <person name="Saidin A."/>
            <person name="Kumar S.V."/>
        </authorList>
    </citation>
    <scope>NUCLEOTIDE SEQUENCE [LARGE SCALE GENOMIC DNA]</scope>
    <source>
        <strain evidence="10">cv. MD2</strain>
        <tissue evidence="9">Leaf</tissue>
    </source>
</reference>
<feature type="region of interest" description="Disordered" evidence="7">
    <location>
        <begin position="251"/>
        <end position="275"/>
    </location>
</feature>
<feature type="region of interest" description="Disordered" evidence="7">
    <location>
        <begin position="30"/>
        <end position="49"/>
    </location>
</feature>
<dbReference type="InterPro" id="IPR050494">
    <property type="entry name" value="Ser_Thr_dual-spec_kinase"/>
</dbReference>
<feature type="region of interest" description="Disordered" evidence="7">
    <location>
        <begin position="136"/>
        <end position="183"/>
    </location>
</feature>
<keyword evidence="3" id="KW-0547">Nucleotide-binding</keyword>
<comment type="caution">
    <text evidence="9">The sequence shown here is derived from an EMBL/GenBank/DDBJ whole genome shotgun (WGS) entry which is preliminary data.</text>
</comment>
<evidence type="ECO:0000256" key="2">
    <source>
        <dbReference type="ARBA" id="ARBA00022679"/>
    </source>
</evidence>
<evidence type="ECO:0000256" key="6">
    <source>
        <dbReference type="SAM" id="Coils"/>
    </source>
</evidence>
<feature type="region of interest" description="Disordered" evidence="7">
    <location>
        <begin position="95"/>
        <end position="115"/>
    </location>
</feature>
<sequence length="924" mass="102143">MVDSVDVVLEFLKKNRFAKAEAALRRELNGRSDSNGLLENNLPEARDSRGRDAELWSAGFSKEFIVKEIGVGGVENGSEVANGFGCSQLRENRSGDLYPLNPNAENSNSNSVSFSKESGSIAEKFAEIFISGEPKHRGKSLMAEKRDSAAGNGSGGSGKGKLDVEERPDTSQNSGFRVSDANPKSYFPDNLWLEHDEPPKGCSVKTLFPFPGDNASCSYDGSVGNGNGGGEMKRDYEAIETKEQLCESADLKTSDKKLDLPPIGEKQREELPRLPPVKLKSEEKLVNTNWEEKSHVLGPRIANGDNGCMIGSFLDGPIGQEISSSGTRNSNPTTLIAGGKRTIGNSWLSVSQGIAEDSSDLVSGFATVGDESLDYPNDYWDSDEYDDDDDVGYTRQPIEDEAWFLAHEIDYPSDNEKGNGGPGPGSALDQPDRPPMKDDDDDDDDDDDHSFAEEEEEEEDSCLSGEQYFQAKNIDRVASSKGLMGLRTSENDLIAQYDGELMDAEELKLMRGEPVWRVSSLKIMNLSIGVGISSDAADIGSEVRESLVGGSSEGTWSIFMITMLVSLRKEIQGIKPDHRNNTMAFEKAVFSFPSPISTEDVMEASSGRPIRSNRGSTVIDDDSIEYDNGLKIGDEKSSDIIRSRDSTASSASNYSYALTGDINKLNDHEVNNQQEEDPASTLEDEELAALQEQVRQIQAQEEEFETFELKIVHRKNRTGFEEDKNFHVMPNSVIAGRYHVTEYLGSAAFSKAIQAHDLHTGVDVCIKIIKNNKDFFDQSLDEIKLLKYVNKHDPGDKYHILRLYDYFYYRRIWRGGLLHNAKVAVNHYSVSGSTQFLHGLGLIHCDLKPENILERATSANRDLSCTRGILGLPYDKKIDIWSLGCILAELCTGNYVIPAVYQQYFQMKADGITPSFVPQLLRQN</sequence>
<feature type="region of interest" description="Disordered" evidence="7">
    <location>
        <begin position="370"/>
        <end position="393"/>
    </location>
</feature>
<gene>
    <name evidence="9" type="ORF">ACMD2_10368</name>
</gene>
<feature type="compositionally biased region" description="Basic and acidic residues" evidence="7">
    <location>
        <begin position="160"/>
        <end position="169"/>
    </location>
</feature>
<accession>A0A199UZH3</accession>
<organism evidence="9 10">
    <name type="scientific">Ananas comosus</name>
    <name type="common">Pineapple</name>
    <name type="synonym">Ananas ananas</name>
    <dbReference type="NCBI Taxonomy" id="4615"/>
    <lineage>
        <taxon>Eukaryota</taxon>
        <taxon>Viridiplantae</taxon>
        <taxon>Streptophyta</taxon>
        <taxon>Embryophyta</taxon>
        <taxon>Tracheophyta</taxon>
        <taxon>Spermatophyta</taxon>
        <taxon>Magnoliopsida</taxon>
        <taxon>Liliopsida</taxon>
        <taxon>Poales</taxon>
        <taxon>Bromeliaceae</taxon>
        <taxon>Bromelioideae</taxon>
        <taxon>Ananas</taxon>
    </lineage>
</organism>
<evidence type="ECO:0000256" key="1">
    <source>
        <dbReference type="ARBA" id="ARBA00022527"/>
    </source>
</evidence>
<dbReference type="STRING" id="4615.A0A199UZH3"/>
<dbReference type="GO" id="GO:0004674">
    <property type="term" value="F:protein serine/threonine kinase activity"/>
    <property type="evidence" value="ECO:0007669"/>
    <property type="project" value="UniProtKB-KW"/>
</dbReference>
<protein>
    <submittedName>
        <fullName evidence="9">Putative serine/threonine-protein kinase dyrk2</fullName>
    </submittedName>
</protein>
<dbReference type="InterPro" id="IPR011009">
    <property type="entry name" value="Kinase-like_dom_sf"/>
</dbReference>
<evidence type="ECO:0000313" key="10">
    <source>
        <dbReference type="Proteomes" id="UP000092600"/>
    </source>
</evidence>
<dbReference type="EMBL" id="LSRQ01004109">
    <property type="protein sequence ID" value="OAY70031.1"/>
    <property type="molecule type" value="Genomic_DNA"/>
</dbReference>
<dbReference type="GO" id="GO:0005524">
    <property type="term" value="F:ATP binding"/>
    <property type="evidence" value="ECO:0007669"/>
    <property type="project" value="UniProtKB-KW"/>
</dbReference>
<keyword evidence="5" id="KW-0067">ATP-binding</keyword>
<name>A0A199UZH3_ANACO</name>
<evidence type="ECO:0000256" key="5">
    <source>
        <dbReference type="ARBA" id="ARBA00022840"/>
    </source>
</evidence>
<proteinExistence type="predicted"/>
<feature type="domain" description="Protein kinase" evidence="8">
    <location>
        <begin position="738"/>
        <end position="924"/>
    </location>
</feature>
<dbReference type="Gene3D" id="1.10.510.10">
    <property type="entry name" value="Transferase(Phosphotransferase) domain 1"/>
    <property type="match status" value="1"/>
</dbReference>
<dbReference type="Proteomes" id="UP000092600">
    <property type="component" value="Unassembled WGS sequence"/>
</dbReference>
<feature type="compositionally biased region" description="Acidic residues" evidence="7">
    <location>
        <begin position="438"/>
        <end position="461"/>
    </location>
</feature>
<evidence type="ECO:0000256" key="3">
    <source>
        <dbReference type="ARBA" id="ARBA00022741"/>
    </source>
</evidence>
<dbReference type="Gene3D" id="3.30.200.20">
    <property type="entry name" value="Phosphorylase Kinase, domain 1"/>
    <property type="match status" value="1"/>
</dbReference>
<evidence type="ECO:0000259" key="8">
    <source>
        <dbReference type="PROSITE" id="PS50011"/>
    </source>
</evidence>
<keyword evidence="6" id="KW-0175">Coiled coil</keyword>
<keyword evidence="1" id="KW-0723">Serine/threonine-protein kinase</keyword>
<feature type="compositionally biased region" description="Acidic residues" evidence="7">
    <location>
        <begin position="380"/>
        <end position="391"/>
    </location>
</feature>